<protein>
    <submittedName>
        <fullName evidence="2">Uncharacterized protein</fullName>
    </submittedName>
</protein>
<evidence type="ECO:0000256" key="1">
    <source>
        <dbReference type="SAM" id="MobiDB-lite"/>
    </source>
</evidence>
<reference evidence="2 3" key="1">
    <citation type="submission" date="2018-11" db="EMBL/GenBank/DDBJ databases">
        <authorList>
            <consortium name="Pathogen Informatics"/>
        </authorList>
    </citation>
    <scope>NUCLEOTIDE SEQUENCE [LARGE SCALE GENOMIC DNA]</scope>
</reference>
<feature type="region of interest" description="Disordered" evidence="1">
    <location>
        <begin position="34"/>
        <end position="77"/>
    </location>
</feature>
<feature type="compositionally biased region" description="Basic and acidic residues" evidence="1">
    <location>
        <begin position="34"/>
        <end position="46"/>
    </location>
</feature>
<organism evidence="2 3">
    <name type="scientific">Cylicostephanus goldi</name>
    <name type="common">Nematode worm</name>
    <dbReference type="NCBI Taxonomy" id="71465"/>
    <lineage>
        <taxon>Eukaryota</taxon>
        <taxon>Metazoa</taxon>
        <taxon>Ecdysozoa</taxon>
        <taxon>Nematoda</taxon>
        <taxon>Chromadorea</taxon>
        <taxon>Rhabditida</taxon>
        <taxon>Rhabditina</taxon>
        <taxon>Rhabditomorpha</taxon>
        <taxon>Strongyloidea</taxon>
        <taxon>Strongylidae</taxon>
        <taxon>Cylicostephanus</taxon>
    </lineage>
</organism>
<accession>A0A3P7NGQ2</accession>
<dbReference type="AlphaFoldDB" id="A0A3P7NGQ2"/>
<dbReference type="Proteomes" id="UP000271889">
    <property type="component" value="Unassembled WGS sequence"/>
</dbReference>
<evidence type="ECO:0000313" key="3">
    <source>
        <dbReference type="Proteomes" id="UP000271889"/>
    </source>
</evidence>
<evidence type="ECO:0000313" key="2">
    <source>
        <dbReference type="EMBL" id="VDN33767.1"/>
    </source>
</evidence>
<keyword evidence="3" id="KW-1185">Reference proteome</keyword>
<dbReference type="OrthoDB" id="5850202at2759"/>
<feature type="compositionally biased region" description="Basic and acidic residues" evidence="1">
    <location>
        <begin position="59"/>
        <end position="75"/>
    </location>
</feature>
<gene>
    <name evidence="2" type="ORF">CGOC_LOCUS12468</name>
</gene>
<name>A0A3P7NGQ2_CYLGO</name>
<dbReference type="EMBL" id="UYRV01123363">
    <property type="protein sequence ID" value="VDN33767.1"/>
    <property type="molecule type" value="Genomic_DNA"/>
</dbReference>
<sequence length="139" mass="15953">MLDTLVKEVMRDYGEGKGWEDAINYIMPESCKDKAYESKQPVRNEESSSELPSSVRKVNKSERKKKDSVKSKAEQTELELLEQPVKKKEVSKDNKVKETTVIVDGEATARPRGRGSFSLEWLKNLRIVYLMAHMTEQTT</sequence>
<proteinExistence type="predicted"/>